<dbReference type="Proteomes" id="UP000316603">
    <property type="component" value="Unassembled WGS sequence"/>
</dbReference>
<organism evidence="2 3">
    <name type="scientific">Streptomyces capillispiralis</name>
    <dbReference type="NCBI Taxonomy" id="68182"/>
    <lineage>
        <taxon>Bacteria</taxon>
        <taxon>Bacillati</taxon>
        <taxon>Actinomycetota</taxon>
        <taxon>Actinomycetes</taxon>
        <taxon>Kitasatosporales</taxon>
        <taxon>Streptomycetaceae</taxon>
        <taxon>Streptomyces</taxon>
    </lineage>
</organism>
<keyword evidence="3" id="KW-1185">Reference proteome</keyword>
<feature type="compositionally biased region" description="Low complexity" evidence="1">
    <location>
        <begin position="137"/>
        <end position="157"/>
    </location>
</feature>
<proteinExistence type="predicted"/>
<accession>A0A561TFJ4</accession>
<dbReference type="OrthoDB" id="4332983at2"/>
<dbReference type="EMBL" id="VIWV01000001">
    <property type="protein sequence ID" value="TWF85870.1"/>
    <property type="molecule type" value="Genomic_DNA"/>
</dbReference>
<dbReference type="RefSeq" id="WP_145867791.1">
    <property type="nucleotide sequence ID" value="NZ_BNCE01000001.1"/>
</dbReference>
<protein>
    <submittedName>
        <fullName evidence="2">Uncharacterized protein</fullName>
    </submittedName>
</protein>
<reference evidence="2 3" key="1">
    <citation type="submission" date="2019-06" db="EMBL/GenBank/DDBJ databases">
        <title>Sequencing the genomes of 1000 actinobacteria strains.</title>
        <authorList>
            <person name="Klenk H.-P."/>
        </authorList>
    </citation>
    <scope>NUCLEOTIDE SEQUENCE [LARGE SCALE GENOMIC DNA]</scope>
    <source>
        <strain evidence="2 3">DSM 41695</strain>
    </source>
</reference>
<feature type="compositionally biased region" description="Low complexity" evidence="1">
    <location>
        <begin position="257"/>
        <end position="273"/>
    </location>
</feature>
<gene>
    <name evidence="2" type="ORF">FHX78_112827</name>
</gene>
<name>A0A561TFJ4_9ACTN</name>
<feature type="compositionally biased region" description="Polar residues" evidence="1">
    <location>
        <begin position="98"/>
        <end position="110"/>
    </location>
</feature>
<feature type="compositionally biased region" description="Pro residues" evidence="1">
    <location>
        <begin position="167"/>
        <end position="176"/>
    </location>
</feature>
<evidence type="ECO:0000313" key="3">
    <source>
        <dbReference type="Proteomes" id="UP000316603"/>
    </source>
</evidence>
<evidence type="ECO:0000256" key="1">
    <source>
        <dbReference type="SAM" id="MobiDB-lite"/>
    </source>
</evidence>
<feature type="compositionally biased region" description="Basic and acidic residues" evidence="1">
    <location>
        <begin position="246"/>
        <end position="256"/>
    </location>
</feature>
<feature type="compositionally biased region" description="Low complexity" evidence="1">
    <location>
        <begin position="225"/>
        <end position="236"/>
    </location>
</feature>
<dbReference type="AlphaFoldDB" id="A0A561TFJ4"/>
<feature type="region of interest" description="Disordered" evidence="1">
    <location>
        <begin position="95"/>
        <end position="283"/>
    </location>
</feature>
<sequence>MARLSREKKREQQQAADAANLAAAPIDVRVLAGGEGGSAGALVAGVRVIAGPGEEIQQAVLNRLHRIAIASGHAVAATVHDERIGYVLPLRVDPDGSSHFTAQPVPTATPQDREPGRGEEPAPARTSAPDRPTPGTDRSVSVSGSGSGADRSVSGSDRPTHLLRPVVPEPQPPTGPRVPSQPVAELGPVPDGTPTFTLRPLPEPRAPRDAVPTFRLRAVPESAQVTPPGTVAPPTGEFGPPPRMDATPRPDPEAFRRPAPVVAPEPVVESEPVFDPDPRPTPPRGFDAVAEAVLGDEPLGSSDGNPLAEPMARINDAVRAGRLDTAARLAGETVAEASTTLGPEHPEVLRLRELTAYIAYLAGEPLRAYRLSMDLAAICRGAGDAEAAYGNVRSAATAWRAVRDPQLGLELGHELIALWTALTAEDGPAADEIEELESARARMGRLTGRARTE</sequence>
<feature type="compositionally biased region" description="Basic and acidic residues" evidence="1">
    <location>
        <begin position="111"/>
        <end position="122"/>
    </location>
</feature>
<comment type="caution">
    <text evidence="2">The sequence shown here is derived from an EMBL/GenBank/DDBJ whole genome shotgun (WGS) entry which is preliminary data.</text>
</comment>
<evidence type="ECO:0000313" key="2">
    <source>
        <dbReference type="EMBL" id="TWF85870.1"/>
    </source>
</evidence>